<dbReference type="PATRIC" id="fig|1122247.3.peg.2776"/>
<dbReference type="AlphaFoldDB" id="K5BB02"/>
<dbReference type="EMBL" id="AMRA01000080">
    <property type="protein sequence ID" value="EKF23135.1"/>
    <property type="molecule type" value="Genomic_DNA"/>
</dbReference>
<accession>K5BB02</accession>
<proteinExistence type="predicted"/>
<keyword evidence="2" id="KW-1185">Reference proteome</keyword>
<dbReference type="Proteomes" id="UP000006265">
    <property type="component" value="Unassembled WGS sequence"/>
</dbReference>
<dbReference type="RefSeq" id="WP_005628706.1">
    <property type="nucleotide sequence ID" value="NZ_AMRA01000080.1"/>
</dbReference>
<evidence type="ECO:0000313" key="2">
    <source>
        <dbReference type="Proteomes" id="UP000006265"/>
    </source>
</evidence>
<protein>
    <submittedName>
        <fullName evidence="1">Polysaccharide biosynthesis family protein</fullName>
    </submittedName>
</protein>
<sequence length="323" mass="34319">MLIAVTGGTGYLGAHIVSALLDAGHRVRLLVEPSFRNDELTALLSDRGEVTWLRGDVRDRATVSELLDGCDALLHAAGIVGTDDSRAQLMWEINAYATESILRTAAERGLDPIVSVSSYASLFPPPGPVIGPDTPPADGRSAYGKTKAYADRVARELQRDGAPVVVTYPSSVVGPALATAPGITEQGWQTIVRYRIAPRVRDAGMQMVDVRDIADVHVALMRPGRGPKRYVCGGVFMTFDEMVSAVEAGAGVRIRRVPLSPAVFRAVGRVSDLLAGLAPLGAGFSYEAAQLITAGIPTDDSVTLSELGITWRSPREAIIASFQ</sequence>
<evidence type="ECO:0000313" key="1">
    <source>
        <dbReference type="EMBL" id="EKF23135.1"/>
    </source>
</evidence>
<dbReference type="InterPro" id="IPR001509">
    <property type="entry name" value="Epimerase_deHydtase"/>
</dbReference>
<reference evidence="1 2" key="1">
    <citation type="journal article" date="2012" name="J. Bacteriol.">
        <title>Genome sequence of Mycobacterium hassiacum DSM 44199, a rare source of heat-stable mycobacterial proteins.</title>
        <authorList>
            <person name="Tiago I."/>
            <person name="Maranha A."/>
            <person name="Mendes V."/>
            <person name="Alarico S."/>
            <person name="Moynihan P.J."/>
            <person name="Clarke A.J."/>
            <person name="Macedo-Ribeiro S."/>
            <person name="Pereira P.J."/>
            <person name="Empadinhas N."/>
        </authorList>
    </citation>
    <scope>NUCLEOTIDE SEQUENCE [LARGE SCALE GENOMIC DNA]</scope>
    <source>
        <strain evidence="2">DSM 44199 / CIP 105218 / JCM 12690 / 3849</strain>
    </source>
</reference>
<dbReference type="SUPFAM" id="SSF51735">
    <property type="entry name" value="NAD(P)-binding Rossmann-fold domains"/>
    <property type="match status" value="1"/>
</dbReference>
<dbReference type="eggNOG" id="COG0451">
    <property type="taxonomic scope" value="Bacteria"/>
</dbReference>
<gene>
    <name evidence="1" type="ORF">C731_2892</name>
</gene>
<dbReference type="STRING" id="1122247.GCA_000379865_02503"/>
<dbReference type="GO" id="GO:0005737">
    <property type="term" value="C:cytoplasm"/>
    <property type="evidence" value="ECO:0007669"/>
    <property type="project" value="TreeGrafter"/>
</dbReference>
<dbReference type="OrthoDB" id="5491199at2"/>
<dbReference type="InterPro" id="IPR051783">
    <property type="entry name" value="NAD(P)-dependent_oxidoreduct"/>
</dbReference>
<comment type="caution">
    <text evidence="1">The sequence shown here is derived from an EMBL/GenBank/DDBJ whole genome shotgun (WGS) entry which is preliminary data.</text>
</comment>
<dbReference type="InterPro" id="IPR036291">
    <property type="entry name" value="NAD(P)-bd_dom_sf"/>
</dbReference>
<dbReference type="Pfam" id="PF01370">
    <property type="entry name" value="Epimerase"/>
    <property type="match status" value="1"/>
</dbReference>
<dbReference type="GO" id="GO:0004029">
    <property type="term" value="F:aldehyde dehydrogenase (NAD+) activity"/>
    <property type="evidence" value="ECO:0007669"/>
    <property type="project" value="TreeGrafter"/>
</dbReference>
<organism evidence="1 2">
    <name type="scientific">Mycolicibacterium hassiacum (strain DSM 44199 / CIP 105218 / JCM 12690 / 3849)</name>
    <name type="common">Mycobacterium hassiacum</name>
    <dbReference type="NCBI Taxonomy" id="1122247"/>
    <lineage>
        <taxon>Bacteria</taxon>
        <taxon>Bacillati</taxon>
        <taxon>Actinomycetota</taxon>
        <taxon>Actinomycetes</taxon>
        <taxon>Mycobacteriales</taxon>
        <taxon>Mycobacteriaceae</taxon>
        <taxon>Mycolicibacterium</taxon>
    </lineage>
</organism>
<name>K5BB02_MYCHD</name>
<dbReference type="PANTHER" id="PTHR48079">
    <property type="entry name" value="PROTEIN YEEZ"/>
    <property type="match status" value="1"/>
</dbReference>
<dbReference type="Gene3D" id="3.40.50.720">
    <property type="entry name" value="NAD(P)-binding Rossmann-like Domain"/>
    <property type="match status" value="1"/>
</dbReference>
<dbReference type="PANTHER" id="PTHR48079:SF6">
    <property type="entry name" value="NAD(P)-BINDING DOMAIN-CONTAINING PROTEIN-RELATED"/>
    <property type="match status" value="1"/>
</dbReference>